<name>A0AAE4FGI7_MORMO</name>
<comment type="caution">
    <text evidence="1">The sequence shown here is derived from an EMBL/GenBank/DDBJ whole genome shotgun (WGS) entry which is preliminary data.</text>
</comment>
<accession>A0AAE4FGI7</accession>
<organism evidence="1 2">
    <name type="scientific">Morganella morganii</name>
    <name type="common">Proteus morganii</name>
    <dbReference type="NCBI Taxonomy" id="582"/>
    <lineage>
        <taxon>Bacteria</taxon>
        <taxon>Pseudomonadati</taxon>
        <taxon>Pseudomonadota</taxon>
        <taxon>Gammaproteobacteria</taxon>
        <taxon>Enterobacterales</taxon>
        <taxon>Morganellaceae</taxon>
        <taxon>Morganella</taxon>
    </lineage>
</organism>
<evidence type="ECO:0000313" key="2">
    <source>
        <dbReference type="Proteomes" id="UP001182247"/>
    </source>
</evidence>
<reference evidence="1" key="1">
    <citation type="submission" date="2023-02" db="EMBL/GenBank/DDBJ databases">
        <title>Detection, antimicrobial susceptibility and genomic characterization of NDM-producing species of Morganellaceae, Yersiniaceae, and Enterobacteriaceae other than Klebsiella.</title>
        <authorList>
            <person name="Camargo C.H."/>
            <person name="Sacchi C.T."/>
            <person name="Campos K.R."/>
        </authorList>
    </citation>
    <scope>NUCLEOTIDE SEQUENCE</scope>
    <source>
        <strain evidence="1">1189_21</strain>
    </source>
</reference>
<sequence length="73" mass="8279">ETDKESVSIPEKRTINFNRYVDFSFSFTPGCQVGLYSIDETCQLKSELIQSCYDLMCLADVHKMIDAAVFCAI</sequence>
<dbReference type="EMBL" id="JAPKIY010000099">
    <property type="protein sequence ID" value="MDS0900616.1"/>
    <property type="molecule type" value="Genomic_DNA"/>
</dbReference>
<dbReference type="Proteomes" id="UP001182247">
    <property type="component" value="Unassembled WGS sequence"/>
</dbReference>
<dbReference type="RefSeq" id="WP_310953780.1">
    <property type="nucleotide sequence ID" value="NZ_JAPKIY010000099.1"/>
</dbReference>
<protein>
    <submittedName>
        <fullName evidence="1">Uncharacterized protein</fullName>
    </submittedName>
</protein>
<dbReference type="AlphaFoldDB" id="A0AAE4FGI7"/>
<proteinExistence type="predicted"/>
<evidence type="ECO:0000313" key="1">
    <source>
        <dbReference type="EMBL" id="MDS0900616.1"/>
    </source>
</evidence>
<gene>
    <name evidence="1" type="ORF">OSC06_22035</name>
</gene>
<feature type="non-terminal residue" evidence="1">
    <location>
        <position position="1"/>
    </location>
</feature>